<dbReference type="InterPro" id="IPR003593">
    <property type="entry name" value="AAA+_ATPase"/>
</dbReference>
<dbReference type="GO" id="GO:0051082">
    <property type="term" value="F:unfolded protein binding"/>
    <property type="evidence" value="ECO:0007669"/>
    <property type="project" value="InterPro"/>
</dbReference>
<dbReference type="PANTHER" id="PTHR48102:SF7">
    <property type="entry name" value="ATP-DEPENDENT CLP PROTEASE ATP-BINDING SUBUNIT CLPX-LIKE, MITOCHONDRIAL"/>
    <property type="match status" value="1"/>
</dbReference>
<dbReference type="InterPro" id="IPR003959">
    <property type="entry name" value="ATPase_AAA_core"/>
</dbReference>
<dbReference type="SMART" id="SM01086">
    <property type="entry name" value="ClpB_D2-small"/>
    <property type="match status" value="1"/>
</dbReference>
<dbReference type="InterPro" id="IPR019489">
    <property type="entry name" value="Clp_ATPase_C"/>
</dbReference>
<dbReference type="Gene3D" id="1.10.8.60">
    <property type="match status" value="1"/>
</dbReference>
<dbReference type="GO" id="GO:0005524">
    <property type="term" value="F:ATP binding"/>
    <property type="evidence" value="ECO:0007669"/>
    <property type="project" value="UniProtKB-KW"/>
</dbReference>
<accession>A0A0D7BTE9</accession>
<dbReference type="STRING" id="1314674.A0A0D7BTE9"/>
<evidence type="ECO:0000313" key="5">
    <source>
        <dbReference type="EMBL" id="KIY73798.1"/>
    </source>
</evidence>
<evidence type="ECO:0000259" key="4">
    <source>
        <dbReference type="SMART" id="SM01086"/>
    </source>
</evidence>
<dbReference type="GO" id="GO:0051603">
    <property type="term" value="P:proteolysis involved in protein catabolic process"/>
    <property type="evidence" value="ECO:0007669"/>
    <property type="project" value="TreeGrafter"/>
</dbReference>
<protein>
    <submittedName>
        <fullName evidence="5">ClpX ATPase regulatory subunit</fullName>
    </submittedName>
</protein>
<keyword evidence="6" id="KW-1185">Reference proteome</keyword>
<dbReference type="SUPFAM" id="SSF52540">
    <property type="entry name" value="P-loop containing nucleoside triphosphate hydrolases"/>
    <property type="match status" value="1"/>
</dbReference>
<name>A0A0D7BTE9_9AGAR</name>
<gene>
    <name evidence="5" type="ORF">CYLTODRAFT_386502</name>
</gene>
<dbReference type="NCBIfam" id="NF003745">
    <property type="entry name" value="PRK05342.1"/>
    <property type="match status" value="1"/>
</dbReference>
<dbReference type="Pfam" id="PF07724">
    <property type="entry name" value="AAA_2"/>
    <property type="match status" value="1"/>
</dbReference>
<evidence type="ECO:0000256" key="1">
    <source>
        <dbReference type="ARBA" id="ARBA00022741"/>
    </source>
</evidence>
<dbReference type="InterPro" id="IPR050052">
    <property type="entry name" value="ATP-dep_Clp_protease_ClpX"/>
</dbReference>
<keyword evidence="1" id="KW-0547">Nucleotide-binding</keyword>
<evidence type="ECO:0000259" key="3">
    <source>
        <dbReference type="SMART" id="SM00382"/>
    </source>
</evidence>
<dbReference type="SMART" id="SM00382">
    <property type="entry name" value="AAA"/>
    <property type="match status" value="1"/>
</dbReference>
<dbReference type="PANTHER" id="PTHR48102">
    <property type="entry name" value="ATP-DEPENDENT CLP PROTEASE ATP-BINDING SUBUNIT CLPX-LIKE, MITOCHONDRIAL-RELATED"/>
    <property type="match status" value="1"/>
</dbReference>
<reference evidence="5 6" key="1">
    <citation type="journal article" date="2015" name="Fungal Genet. Biol.">
        <title>Evolution of novel wood decay mechanisms in Agaricales revealed by the genome sequences of Fistulina hepatica and Cylindrobasidium torrendii.</title>
        <authorList>
            <person name="Floudas D."/>
            <person name="Held B.W."/>
            <person name="Riley R."/>
            <person name="Nagy L.G."/>
            <person name="Koehler G."/>
            <person name="Ransdell A.S."/>
            <person name="Younus H."/>
            <person name="Chow J."/>
            <person name="Chiniquy J."/>
            <person name="Lipzen A."/>
            <person name="Tritt A."/>
            <person name="Sun H."/>
            <person name="Haridas S."/>
            <person name="LaButti K."/>
            <person name="Ohm R.A."/>
            <person name="Kues U."/>
            <person name="Blanchette R.A."/>
            <person name="Grigoriev I.V."/>
            <person name="Minto R.E."/>
            <person name="Hibbett D.S."/>
        </authorList>
    </citation>
    <scope>NUCLEOTIDE SEQUENCE [LARGE SCALE GENOMIC DNA]</scope>
    <source>
        <strain evidence="5 6">FP15055 ss-10</strain>
    </source>
</reference>
<dbReference type="GO" id="GO:0005759">
    <property type="term" value="C:mitochondrial matrix"/>
    <property type="evidence" value="ECO:0007669"/>
    <property type="project" value="TreeGrafter"/>
</dbReference>
<evidence type="ECO:0000313" key="6">
    <source>
        <dbReference type="Proteomes" id="UP000054007"/>
    </source>
</evidence>
<dbReference type="FunFam" id="1.10.8.60:FF:000138">
    <property type="entry name" value="ATP-dependent Clp protease ATP-binding subunit ClpX"/>
    <property type="match status" value="1"/>
</dbReference>
<dbReference type="InterPro" id="IPR027417">
    <property type="entry name" value="P-loop_NTPase"/>
</dbReference>
<proteinExistence type="predicted"/>
<keyword evidence="2" id="KW-0067">ATP-binding</keyword>
<dbReference type="InterPro" id="IPR004487">
    <property type="entry name" value="Clp_protease_ATP-bd_su_ClpX"/>
</dbReference>
<dbReference type="EMBL" id="KN880434">
    <property type="protein sequence ID" value="KIY73798.1"/>
    <property type="molecule type" value="Genomic_DNA"/>
</dbReference>
<organism evidence="5 6">
    <name type="scientific">Cylindrobasidium torrendii FP15055 ss-10</name>
    <dbReference type="NCBI Taxonomy" id="1314674"/>
    <lineage>
        <taxon>Eukaryota</taxon>
        <taxon>Fungi</taxon>
        <taxon>Dikarya</taxon>
        <taxon>Basidiomycota</taxon>
        <taxon>Agaricomycotina</taxon>
        <taxon>Agaricomycetes</taxon>
        <taxon>Agaricomycetidae</taxon>
        <taxon>Agaricales</taxon>
        <taxon>Marasmiineae</taxon>
        <taxon>Physalacriaceae</taxon>
        <taxon>Cylindrobasidium</taxon>
    </lineage>
</organism>
<evidence type="ECO:0000256" key="2">
    <source>
        <dbReference type="ARBA" id="ARBA00022840"/>
    </source>
</evidence>
<dbReference type="GO" id="GO:0140662">
    <property type="term" value="F:ATP-dependent protein folding chaperone"/>
    <property type="evidence" value="ECO:0007669"/>
    <property type="project" value="InterPro"/>
</dbReference>
<dbReference type="AlphaFoldDB" id="A0A0D7BTE9"/>
<dbReference type="NCBIfam" id="TIGR00382">
    <property type="entry name" value="clpX"/>
    <property type="match status" value="1"/>
</dbReference>
<dbReference type="GO" id="GO:0016887">
    <property type="term" value="F:ATP hydrolysis activity"/>
    <property type="evidence" value="ECO:0007669"/>
    <property type="project" value="InterPro"/>
</dbReference>
<dbReference type="Pfam" id="PF10431">
    <property type="entry name" value="ClpB_D2-small"/>
    <property type="match status" value="1"/>
</dbReference>
<dbReference type="OrthoDB" id="1721884at2759"/>
<feature type="domain" description="Clp ATPase C-terminal" evidence="4">
    <location>
        <begin position="303"/>
        <end position="388"/>
    </location>
</feature>
<dbReference type="Proteomes" id="UP000054007">
    <property type="component" value="Unassembled WGS sequence"/>
</dbReference>
<dbReference type="Gene3D" id="3.40.50.300">
    <property type="entry name" value="P-loop containing nucleotide triphosphate hydrolases"/>
    <property type="match status" value="1"/>
</dbReference>
<sequence>MYTKLAEYLDQFVVGQASAKKVLSVAVYNHYNRIRANVLFNRRTDSGVFPANVKPLRKLAAATPLPSPITPVSFEKSNVLVIGPTGSGKTLLVRTVAHALDIPFSVSDATTFTQARFLYVGEDVSMAIQRLLQDANYDAHRASMGIVYIDEVDKIARKSSSGVEGSRDVSGEGVQQALLRMMEGSTVSVQVKGGEMHTTSGGLGVAPAPKTDNTYHIDTSNILFIFSGAFVNLDKVVKNRMSKGSIGFSGVNQDPIKSKFQNFFTANPSSDLLALTEPEDLVQYGLIPEFVSRVPSITTLAPLSITDMRRILTEVKGSLMSQYQSLFNYSGVELRFTSAAIDAVCRKAARKGGGARGLRGVMESVLLDPMYETPGSDVRHVLITEDTVLGKTPARYWTKSDSAPVEFLKAWSADEATYSQKKRENATLA</sequence>
<feature type="domain" description="AAA+ ATPase" evidence="3">
    <location>
        <begin position="75"/>
        <end position="252"/>
    </location>
</feature>